<dbReference type="SMART" id="SM00559">
    <property type="entry name" value="Ku78"/>
    <property type="match status" value="1"/>
</dbReference>
<comment type="caution">
    <text evidence="3">The sequence shown here is derived from an EMBL/GenBank/DDBJ whole genome shotgun (WGS) entry which is preliminary data.</text>
</comment>
<keyword evidence="4" id="KW-1185">Reference proteome</keyword>
<evidence type="ECO:0000259" key="2">
    <source>
        <dbReference type="SMART" id="SM00559"/>
    </source>
</evidence>
<dbReference type="InterPro" id="IPR006164">
    <property type="entry name" value="DNA_bd_Ku70/Ku80"/>
</dbReference>
<comment type="subunit">
    <text evidence="1">Homodimer. Interacts with LigD.</text>
</comment>
<keyword evidence="1" id="KW-0233">DNA recombination</keyword>
<dbReference type="HAMAP" id="MF_01875">
    <property type="entry name" value="Prokaryotic_Ku"/>
    <property type="match status" value="1"/>
</dbReference>
<comment type="similarity">
    <text evidence="1">Belongs to the prokaryotic Ku family.</text>
</comment>
<dbReference type="AlphaFoldDB" id="A0A9E2SDJ4"/>
<organism evidence="3 4">
    <name type="scientific">Pinibacter aurantiacus</name>
    <dbReference type="NCBI Taxonomy" id="2851599"/>
    <lineage>
        <taxon>Bacteria</taxon>
        <taxon>Pseudomonadati</taxon>
        <taxon>Bacteroidota</taxon>
        <taxon>Chitinophagia</taxon>
        <taxon>Chitinophagales</taxon>
        <taxon>Chitinophagaceae</taxon>
        <taxon>Pinibacter</taxon>
    </lineage>
</organism>
<protein>
    <recommendedName>
        <fullName evidence="1">Non-homologous end joining protein Ku</fullName>
    </recommendedName>
</protein>
<dbReference type="CDD" id="cd00789">
    <property type="entry name" value="KU_like"/>
    <property type="match status" value="1"/>
</dbReference>
<evidence type="ECO:0000313" key="4">
    <source>
        <dbReference type="Proteomes" id="UP000812270"/>
    </source>
</evidence>
<proteinExistence type="inferred from homology"/>
<comment type="function">
    <text evidence="1">With LigD forms a non-homologous end joining (NHEJ) DNA repair enzyme, which repairs dsDNA breaks with reduced fidelity. Binds linear dsDNA with 5'- and 3'- overhangs but not closed circular dsDNA nor ssDNA. Recruits and stimulates the ligase activity of LigD.</text>
</comment>
<dbReference type="PANTHER" id="PTHR41251:SF1">
    <property type="entry name" value="NON-HOMOLOGOUS END JOINING PROTEIN KU"/>
    <property type="match status" value="1"/>
</dbReference>
<reference evidence="3" key="1">
    <citation type="submission" date="2021-06" db="EMBL/GenBank/DDBJ databases">
        <authorList>
            <person name="Huq M.A."/>
        </authorList>
    </citation>
    <scope>NUCLEOTIDE SEQUENCE</scope>
    <source>
        <strain evidence="3">MAH-26</strain>
    </source>
</reference>
<gene>
    <name evidence="1" type="primary">ku</name>
    <name evidence="3" type="ORF">KTO63_19795</name>
</gene>
<dbReference type="GO" id="GO:0003690">
    <property type="term" value="F:double-stranded DNA binding"/>
    <property type="evidence" value="ECO:0007669"/>
    <property type="project" value="UniProtKB-UniRule"/>
</dbReference>
<feature type="domain" description="Ku" evidence="2">
    <location>
        <begin position="52"/>
        <end position="179"/>
    </location>
</feature>
<accession>A0A9E2SDJ4</accession>
<dbReference type="NCBIfam" id="TIGR02772">
    <property type="entry name" value="Ku_bact"/>
    <property type="match status" value="1"/>
</dbReference>
<evidence type="ECO:0000256" key="1">
    <source>
        <dbReference type="HAMAP-Rule" id="MF_01875"/>
    </source>
</evidence>
<sequence>MRAIWTGSLGFGLVNIPVKLYSAVEDSTLDLDMLDKKDHSHIKFLRVNEKTGKEVKWENIVKGYDLDGKYVILTDEDFQKASPEKTKHIEILQFVEQAEVDSMYYESPYYLAPEKTGAKAYALLRDALEKSGKAGVGTYVLRNKENIGLIKVSGDALVLNKMRFGEEIRSTEELKLPEANPKATELKMAMALIDQLTEKFDMSKYHDTYSDELMKLIKAKAKGKVITPGPLKVVHSKSKDLMSQLKASLEGGKKKAS</sequence>
<dbReference type="RefSeq" id="WP_217793560.1">
    <property type="nucleotide sequence ID" value="NZ_JAHSPG010000015.1"/>
</dbReference>
<name>A0A9E2SDJ4_9BACT</name>
<keyword evidence="1" id="KW-0238">DNA-binding</keyword>
<dbReference type="GO" id="GO:0006303">
    <property type="term" value="P:double-strand break repair via nonhomologous end joining"/>
    <property type="evidence" value="ECO:0007669"/>
    <property type="project" value="UniProtKB-UniRule"/>
</dbReference>
<dbReference type="Pfam" id="PF02735">
    <property type="entry name" value="Ku"/>
    <property type="match status" value="1"/>
</dbReference>
<evidence type="ECO:0000313" key="3">
    <source>
        <dbReference type="EMBL" id="MBV4359422.1"/>
    </source>
</evidence>
<keyword evidence="1" id="KW-0234">DNA repair</keyword>
<dbReference type="InterPro" id="IPR009187">
    <property type="entry name" value="Prok_Ku"/>
</dbReference>
<dbReference type="GO" id="GO:0006310">
    <property type="term" value="P:DNA recombination"/>
    <property type="evidence" value="ECO:0007669"/>
    <property type="project" value="UniProtKB-KW"/>
</dbReference>
<dbReference type="PANTHER" id="PTHR41251">
    <property type="entry name" value="NON-HOMOLOGOUS END JOINING PROTEIN KU"/>
    <property type="match status" value="1"/>
</dbReference>
<keyword evidence="1" id="KW-0227">DNA damage</keyword>
<dbReference type="PIRSF" id="PIRSF006493">
    <property type="entry name" value="Prok_Ku"/>
    <property type="match status" value="1"/>
</dbReference>
<dbReference type="Proteomes" id="UP000812270">
    <property type="component" value="Unassembled WGS sequence"/>
</dbReference>
<dbReference type="EMBL" id="JAHSPG010000015">
    <property type="protein sequence ID" value="MBV4359422.1"/>
    <property type="molecule type" value="Genomic_DNA"/>
</dbReference>